<dbReference type="PANTHER" id="PTHR43095">
    <property type="entry name" value="SUGAR KINASE"/>
    <property type="match status" value="1"/>
</dbReference>
<dbReference type="AlphaFoldDB" id="A0AB38A5Z1"/>
<dbReference type="InterPro" id="IPR050406">
    <property type="entry name" value="FGGY_Carb_Kinase"/>
</dbReference>
<evidence type="ECO:0000259" key="4">
    <source>
        <dbReference type="Pfam" id="PF00370"/>
    </source>
</evidence>
<dbReference type="InterPro" id="IPR043129">
    <property type="entry name" value="ATPase_NBD"/>
</dbReference>
<dbReference type="Pfam" id="PF00370">
    <property type="entry name" value="FGGY_N"/>
    <property type="match status" value="1"/>
</dbReference>
<dbReference type="Pfam" id="PF02782">
    <property type="entry name" value="FGGY_C"/>
    <property type="match status" value="1"/>
</dbReference>
<keyword evidence="2" id="KW-0808">Transferase</keyword>
<dbReference type="Proteomes" id="UP000183687">
    <property type="component" value="Unassembled WGS sequence"/>
</dbReference>
<comment type="similarity">
    <text evidence="1">Belongs to the FGGY kinase family.</text>
</comment>
<dbReference type="GO" id="GO:0016301">
    <property type="term" value="F:kinase activity"/>
    <property type="evidence" value="ECO:0007669"/>
    <property type="project" value="UniProtKB-KW"/>
</dbReference>
<feature type="domain" description="Carbohydrate kinase FGGY N-terminal" evidence="4">
    <location>
        <begin position="2"/>
        <end position="89"/>
    </location>
</feature>
<protein>
    <submittedName>
        <fullName evidence="6">FGGY family of carbohydrate kinases, N-terminal domain</fullName>
    </submittedName>
</protein>
<reference evidence="6 7" key="1">
    <citation type="submission" date="2016-10" db="EMBL/GenBank/DDBJ databases">
        <authorList>
            <person name="Varghese N."/>
            <person name="Submissions S."/>
        </authorList>
    </citation>
    <scope>NUCLEOTIDE SEQUENCE [LARGE SCALE GENOMIC DNA]</scope>
    <source>
        <strain evidence="6 7">DSM 20586</strain>
    </source>
</reference>
<dbReference type="Gene3D" id="3.30.420.40">
    <property type="match status" value="2"/>
</dbReference>
<evidence type="ECO:0000259" key="5">
    <source>
        <dbReference type="Pfam" id="PF02782"/>
    </source>
</evidence>
<feature type="domain" description="Carbohydrate kinase FGGY C-terminal" evidence="5">
    <location>
        <begin position="100"/>
        <end position="290"/>
    </location>
</feature>
<comment type="caution">
    <text evidence="6">The sequence shown here is derived from an EMBL/GenBank/DDBJ whole genome shotgun (WGS) entry which is preliminary data.</text>
</comment>
<dbReference type="EMBL" id="FNSH01000001">
    <property type="protein sequence ID" value="SEB57302.1"/>
    <property type="molecule type" value="Genomic_DNA"/>
</dbReference>
<evidence type="ECO:0000256" key="2">
    <source>
        <dbReference type="ARBA" id="ARBA00022679"/>
    </source>
</evidence>
<evidence type="ECO:0000313" key="6">
    <source>
        <dbReference type="EMBL" id="SEB57302.1"/>
    </source>
</evidence>
<name>A0AB38A5Z1_9ACTN</name>
<dbReference type="GO" id="GO:0005975">
    <property type="term" value="P:carbohydrate metabolic process"/>
    <property type="evidence" value="ECO:0007669"/>
    <property type="project" value="InterPro"/>
</dbReference>
<dbReference type="InterPro" id="IPR018484">
    <property type="entry name" value="FGGY_N"/>
</dbReference>
<evidence type="ECO:0000313" key="7">
    <source>
        <dbReference type="Proteomes" id="UP000183687"/>
    </source>
</evidence>
<dbReference type="InterPro" id="IPR018485">
    <property type="entry name" value="FGGY_C"/>
</dbReference>
<gene>
    <name evidence="6" type="ORF">SAMN04489746_0636</name>
</gene>
<dbReference type="SUPFAM" id="SSF53067">
    <property type="entry name" value="Actin-like ATPase domain"/>
    <property type="match status" value="2"/>
</dbReference>
<evidence type="ECO:0000256" key="3">
    <source>
        <dbReference type="ARBA" id="ARBA00022777"/>
    </source>
</evidence>
<organism evidence="6 7">
    <name type="scientific">Atopobium minutum</name>
    <dbReference type="NCBI Taxonomy" id="1381"/>
    <lineage>
        <taxon>Bacteria</taxon>
        <taxon>Bacillati</taxon>
        <taxon>Actinomycetota</taxon>
        <taxon>Coriobacteriia</taxon>
        <taxon>Coriobacteriales</taxon>
        <taxon>Atopobiaceae</taxon>
        <taxon>Atopobium</taxon>
    </lineage>
</organism>
<sequence length="341" mass="37746">MADFIAWVLCGAVGQDITLASRTAVLDINSLEISAEILDYFDLPHTLFPPLVKSGTFRGVIKDSIARTTGISSNCQIAVTGHDHMSGSIACLLQPDTELLNSTGTSEGILAVAEKPKIGSHQHEYQITNGMYLNDGTYSLYASLPAAGLSFEWALDMLDIPLDVFNQTILPQLRDVYLSKNFTLPNEIFIPHLRGSGPPVRSSKAQGVFYGLTENTRRTDLLFAIHLGIACELYGLYSHMALSGYETIKVIGPAIKNPLWMQLKADILDKKIVGCDLTEAVACGSIITTARRNKLDAYCNFKTVVYTPNKDRSHRLRLFYNYRYKPLTEAIHGFEKSLFDD</sequence>
<proteinExistence type="inferred from homology"/>
<evidence type="ECO:0000256" key="1">
    <source>
        <dbReference type="ARBA" id="ARBA00009156"/>
    </source>
</evidence>
<keyword evidence="3 6" id="KW-0418">Kinase</keyword>
<accession>A0AB38A5Z1</accession>